<keyword evidence="3 6" id="KW-0812">Transmembrane</keyword>
<feature type="transmembrane region" description="Helical" evidence="6">
    <location>
        <begin position="53"/>
        <end position="71"/>
    </location>
</feature>
<feature type="transmembrane region" description="Helical" evidence="6">
    <location>
        <begin position="21"/>
        <end position="41"/>
    </location>
</feature>
<dbReference type="CDD" id="cd06581">
    <property type="entry name" value="TM_PBP1_LivM_like"/>
    <property type="match status" value="1"/>
</dbReference>
<dbReference type="GO" id="GO:0005886">
    <property type="term" value="C:plasma membrane"/>
    <property type="evidence" value="ECO:0007669"/>
    <property type="project" value="UniProtKB-SubCell"/>
</dbReference>
<feature type="transmembrane region" description="Helical" evidence="6">
    <location>
        <begin position="229"/>
        <end position="253"/>
    </location>
</feature>
<feature type="transmembrane region" description="Helical" evidence="6">
    <location>
        <begin position="78"/>
        <end position="98"/>
    </location>
</feature>
<evidence type="ECO:0000256" key="1">
    <source>
        <dbReference type="ARBA" id="ARBA00004651"/>
    </source>
</evidence>
<feature type="transmembrane region" description="Helical" evidence="6">
    <location>
        <begin position="180"/>
        <end position="199"/>
    </location>
</feature>
<evidence type="ECO:0000256" key="3">
    <source>
        <dbReference type="ARBA" id="ARBA00022692"/>
    </source>
</evidence>
<feature type="transmembrane region" description="Helical" evidence="6">
    <location>
        <begin position="131"/>
        <end position="154"/>
    </location>
</feature>
<evidence type="ECO:0000313" key="8">
    <source>
        <dbReference type="Proteomes" id="UP001184828"/>
    </source>
</evidence>
<feature type="transmembrane region" description="Helical" evidence="6">
    <location>
        <begin position="104"/>
        <end position="124"/>
    </location>
</feature>
<reference evidence="7" key="1">
    <citation type="submission" date="2023-07" db="EMBL/GenBank/DDBJ databases">
        <title>Sorghum-associated microbial communities from plants grown in Nebraska, USA.</title>
        <authorList>
            <person name="Schachtman D."/>
        </authorList>
    </citation>
    <scope>NUCLEOTIDE SEQUENCE</scope>
    <source>
        <strain evidence="7">DS2114</strain>
    </source>
</reference>
<keyword evidence="5 6" id="KW-0472">Membrane</keyword>
<comment type="subcellular location">
    <subcellularLocation>
        <location evidence="1">Cell membrane</location>
        <topology evidence="1">Multi-pass membrane protein</topology>
    </subcellularLocation>
</comment>
<accession>A0AAE3Y301</accession>
<dbReference type="GO" id="GO:0015658">
    <property type="term" value="F:branched-chain amino acid transmembrane transporter activity"/>
    <property type="evidence" value="ECO:0007669"/>
    <property type="project" value="InterPro"/>
</dbReference>
<organism evidence="7 8">
    <name type="scientific">Variovorax paradoxus</name>
    <dbReference type="NCBI Taxonomy" id="34073"/>
    <lineage>
        <taxon>Bacteria</taxon>
        <taxon>Pseudomonadati</taxon>
        <taxon>Pseudomonadota</taxon>
        <taxon>Betaproteobacteria</taxon>
        <taxon>Burkholderiales</taxon>
        <taxon>Comamonadaceae</taxon>
        <taxon>Variovorax</taxon>
    </lineage>
</organism>
<dbReference type="EMBL" id="JAVDQZ010000008">
    <property type="protein sequence ID" value="MDR6428757.1"/>
    <property type="molecule type" value="Genomic_DNA"/>
</dbReference>
<dbReference type="PANTHER" id="PTHR30482:SF17">
    <property type="entry name" value="ABC TRANSPORTER ATP-BINDING PROTEIN"/>
    <property type="match status" value="1"/>
</dbReference>
<evidence type="ECO:0000313" key="7">
    <source>
        <dbReference type="EMBL" id="MDR6428757.1"/>
    </source>
</evidence>
<sequence>MSTPITSASPMRLDAPRERGFGAPTFVPWIVLAVLASLPLWAAATDQYYYLDFARRILIVVLATASLNLLVGYGGMVALGHAGFVGVGAYTVAAFVEAGVQSAWALWALSGVCAGLVACLMGTVALRTRGVYFIMITLAFAQLLYYLAVSMRIYGGDDGYNLPFRPQAGPGLSLDDSATFFWLVLAFAAACFAGLQYLLGSRYGKALCGVRDNEARMTALGYPVFRLRLAAFTLAGAIAGLSGSLLIMHNGFISPSSIHWSQSSILLVMLVLGGVARPWGAAIGTTVWMVLEEVLRQSTEYWHWPLGALLILIVLAVPQGLAQLHRRGKPATAH</sequence>
<comment type="caution">
    <text evidence="7">The sequence shown here is derived from an EMBL/GenBank/DDBJ whole genome shotgun (WGS) entry which is preliminary data.</text>
</comment>
<evidence type="ECO:0000256" key="4">
    <source>
        <dbReference type="ARBA" id="ARBA00022989"/>
    </source>
</evidence>
<gene>
    <name evidence="7" type="ORF">J2738_004921</name>
</gene>
<proteinExistence type="predicted"/>
<dbReference type="InterPro" id="IPR001851">
    <property type="entry name" value="ABC_transp_permease"/>
</dbReference>
<feature type="transmembrane region" description="Helical" evidence="6">
    <location>
        <begin position="265"/>
        <end position="290"/>
    </location>
</feature>
<evidence type="ECO:0000256" key="2">
    <source>
        <dbReference type="ARBA" id="ARBA00022475"/>
    </source>
</evidence>
<keyword evidence="2" id="KW-1003">Cell membrane</keyword>
<protein>
    <submittedName>
        <fullName evidence="7">Branched-chain amino acid transport system permease protein</fullName>
    </submittedName>
</protein>
<dbReference type="Pfam" id="PF02653">
    <property type="entry name" value="BPD_transp_2"/>
    <property type="match status" value="1"/>
</dbReference>
<dbReference type="Proteomes" id="UP001184828">
    <property type="component" value="Unassembled WGS sequence"/>
</dbReference>
<feature type="transmembrane region" description="Helical" evidence="6">
    <location>
        <begin position="302"/>
        <end position="321"/>
    </location>
</feature>
<dbReference type="PANTHER" id="PTHR30482">
    <property type="entry name" value="HIGH-AFFINITY BRANCHED-CHAIN AMINO ACID TRANSPORT SYSTEM PERMEASE"/>
    <property type="match status" value="1"/>
</dbReference>
<evidence type="ECO:0000256" key="5">
    <source>
        <dbReference type="ARBA" id="ARBA00023136"/>
    </source>
</evidence>
<dbReference type="AlphaFoldDB" id="A0AAE3Y301"/>
<name>A0AAE3Y301_VARPD</name>
<keyword evidence="4 6" id="KW-1133">Transmembrane helix</keyword>
<evidence type="ECO:0000256" key="6">
    <source>
        <dbReference type="SAM" id="Phobius"/>
    </source>
</evidence>
<dbReference type="InterPro" id="IPR043428">
    <property type="entry name" value="LivM-like"/>
</dbReference>